<dbReference type="EC" id="2.7.7.9" evidence="2 6"/>
<gene>
    <name evidence="8" type="ORF">BSO21_28560</name>
</gene>
<comment type="catalytic activity">
    <reaction evidence="5 6">
        <text>alpha-D-glucose 1-phosphate + UTP + H(+) = UDP-alpha-D-glucose + diphosphate</text>
        <dbReference type="Rhea" id="RHEA:19889"/>
        <dbReference type="ChEBI" id="CHEBI:15378"/>
        <dbReference type="ChEBI" id="CHEBI:33019"/>
        <dbReference type="ChEBI" id="CHEBI:46398"/>
        <dbReference type="ChEBI" id="CHEBI:58601"/>
        <dbReference type="ChEBI" id="CHEBI:58885"/>
        <dbReference type="EC" id="2.7.7.9"/>
    </reaction>
</comment>
<comment type="similarity">
    <text evidence="1 6">Belongs to the UDPGP type 2 family.</text>
</comment>
<dbReference type="InterPro" id="IPR005835">
    <property type="entry name" value="NTP_transferase_dom"/>
</dbReference>
<feature type="domain" description="Nucleotidyl transferase" evidence="7">
    <location>
        <begin position="5"/>
        <end position="265"/>
    </location>
</feature>
<dbReference type="EMBL" id="MPVP01000332">
    <property type="protein sequence ID" value="OMD11827.1"/>
    <property type="molecule type" value="Genomic_DNA"/>
</dbReference>
<reference evidence="8 9" key="1">
    <citation type="submission" date="2016-11" db="EMBL/GenBank/DDBJ databases">
        <title>Paenibacillus species isolates.</title>
        <authorList>
            <person name="Beno S.M."/>
        </authorList>
    </citation>
    <scope>NUCLEOTIDE SEQUENCE [LARGE SCALE GENOMIC DNA]</scope>
    <source>
        <strain evidence="8 9">FSL H7-0433</strain>
    </source>
</reference>
<evidence type="ECO:0000256" key="6">
    <source>
        <dbReference type="RuleBase" id="RU361259"/>
    </source>
</evidence>
<organism evidence="8 9">
    <name type="scientific">Paenibacillus odorifer</name>
    <dbReference type="NCBI Taxonomy" id="189426"/>
    <lineage>
        <taxon>Bacteria</taxon>
        <taxon>Bacillati</taxon>
        <taxon>Bacillota</taxon>
        <taxon>Bacilli</taxon>
        <taxon>Bacillales</taxon>
        <taxon>Paenibacillaceae</taxon>
        <taxon>Paenibacillus</taxon>
    </lineage>
</organism>
<dbReference type="Pfam" id="PF00483">
    <property type="entry name" value="NTP_transferase"/>
    <property type="match status" value="1"/>
</dbReference>
<accession>A0ABX3GFR1</accession>
<sequence>MKIRKAVIPAAGLGTRFLPATKAQPKEMLPIVDKPAIQYIVEEAVRSGIESIIIVTGRNKKSIEDHFDKSVELEQTLLEKGKEDLLREVQLISELASIHYIRQKEPLGLGHAILCAEQFIGDEPFAVLLGDDIMVSEDPALLQMMRLYEQEEQTIVGVQQVPRQEVNKYGIIASSGSLNGVHEVKGLVEKPSPETAPSEYAIMGRYILEPSIFSVLANLKRGAGGEYQLTDALHEVSRQEGLLALDLIGKRYDIGDKFGYIKATLEVGLMREDLRPLLVPYLQELAASLKGREEEVDSLHWSIHS</sequence>
<evidence type="ECO:0000259" key="7">
    <source>
        <dbReference type="Pfam" id="PF00483"/>
    </source>
</evidence>
<evidence type="ECO:0000256" key="5">
    <source>
        <dbReference type="ARBA" id="ARBA00048128"/>
    </source>
</evidence>
<dbReference type="GO" id="GO:0016779">
    <property type="term" value="F:nucleotidyltransferase activity"/>
    <property type="evidence" value="ECO:0007669"/>
    <property type="project" value="UniProtKB-KW"/>
</dbReference>
<dbReference type="PANTHER" id="PTHR43197">
    <property type="entry name" value="UTP--GLUCOSE-1-PHOSPHATE URIDYLYLTRANSFERASE"/>
    <property type="match status" value="1"/>
</dbReference>
<evidence type="ECO:0000256" key="3">
    <source>
        <dbReference type="ARBA" id="ARBA00022679"/>
    </source>
</evidence>
<evidence type="ECO:0000313" key="9">
    <source>
        <dbReference type="Proteomes" id="UP000187158"/>
    </source>
</evidence>
<dbReference type="SUPFAM" id="SSF53448">
    <property type="entry name" value="Nucleotide-diphospho-sugar transferases"/>
    <property type="match status" value="1"/>
</dbReference>
<dbReference type="PANTHER" id="PTHR43197:SF1">
    <property type="entry name" value="UTP--GLUCOSE-1-PHOSPHATE URIDYLYLTRANSFERASE"/>
    <property type="match status" value="1"/>
</dbReference>
<keyword evidence="4 6" id="KW-0548">Nucleotidyltransferase</keyword>
<evidence type="ECO:0000256" key="2">
    <source>
        <dbReference type="ARBA" id="ARBA00012415"/>
    </source>
</evidence>
<dbReference type="NCBIfam" id="TIGR01099">
    <property type="entry name" value="galU"/>
    <property type="match status" value="1"/>
</dbReference>
<keyword evidence="9" id="KW-1185">Reference proteome</keyword>
<protein>
    <recommendedName>
        <fullName evidence="2 6">UTP--glucose-1-phosphate uridylyltransferase</fullName>
        <ecNumber evidence="2 6">2.7.7.9</ecNumber>
    </recommendedName>
    <alternativeName>
        <fullName evidence="6">UDP-glucose pyrophosphorylase</fullName>
    </alternativeName>
</protein>
<evidence type="ECO:0000256" key="4">
    <source>
        <dbReference type="ARBA" id="ARBA00022695"/>
    </source>
</evidence>
<comment type="caution">
    <text evidence="8">The sequence shown here is derived from an EMBL/GenBank/DDBJ whole genome shotgun (WGS) entry which is preliminary data.</text>
</comment>
<keyword evidence="3 6" id="KW-0808">Transferase</keyword>
<evidence type="ECO:0000256" key="1">
    <source>
        <dbReference type="ARBA" id="ARBA00006890"/>
    </source>
</evidence>
<evidence type="ECO:0000313" key="8">
    <source>
        <dbReference type="EMBL" id="OMD11827.1"/>
    </source>
</evidence>
<proteinExistence type="inferred from homology"/>
<name>A0ABX3GFR1_9BACL</name>
<dbReference type="InterPro" id="IPR029044">
    <property type="entry name" value="Nucleotide-diphossugar_trans"/>
</dbReference>
<dbReference type="Gene3D" id="3.90.550.10">
    <property type="entry name" value="Spore Coat Polysaccharide Biosynthesis Protein SpsA, Chain A"/>
    <property type="match status" value="1"/>
</dbReference>
<dbReference type="InterPro" id="IPR005771">
    <property type="entry name" value="GalU_uridylyltTrfase_bac/arc"/>
</dbReference>
<dbReference type="CDD" id="cd02541">
    <property type="entry name" value="UGPase_prokaryotic"/>
    <property type="match status" value="1"/>
</dbReference>
<dbReference type="Proteomes" id="UP000187158">
    <property type="component" value="Unassembled WGS sequence"/>
</dbReference>